<organism evidence="2">
    <name type="scientific">Solivirus sp</name>
    <dbReference type="NCBI Taxonomy" id="2487772"/>
    <lineage>
        <taxon>Viruses</taxon>
        <taxon>Pithoviruses</taxon>
    </lineage>
</organism>
<name>A0A3G5AH01_9VIRU</name>
<dbReference type="GO" id="GO:0005576">
    <property type="term" value="C:extracellular region"/>
    <property type="evidence" value="ECO:0007669"/>
    <property type="project" value="InterPro"/>
</dbReference>
<dbReference type="Gene3D" id="3.90.176.10">
    <property type="entry name" value="Toxin ADP-ribosyltransferase, Chain A, domain 1"/>
    <property type="match status" value="1"/>
</dbReference>
<evidence type="ECO:0000259" key="1">
    <source>
        <dbReference type="Pfam" id="PF03496"/>
    </source>
</evidence>
<evidence type="ECO:0000313" key="2">
    <source>
        <dbReference type="EMBL" id="AYV85874.1"/>
    </source>
</evidence>
<dbReference type="SUPFAM" id="SSF56399">
    <property type="entry name" value="ADP-ribosylation"/>
    <property type="match status" value="1"/>
</dbReference>
<reference evidence="2" key="1">
    <citation type="submission" date="2018-10" db="EMBL/GenBank/DDBJ databases">
        <title>Hidden diversity of soil giant viruses.</title>
        <authorList>
            <person name="Schulz F."/>
            <person name="Alteio L."/>
            <person name="Goudeau D."/>
            <person name="Ryan E.M."/>
            <person name="Malmstrom R.R."/>
            <person name="Blanchard J."/>
            <person name="Woyke T."/>
        </authorList>
    </citation>
    <scope>NUCLEOTIDE SEQUENCE</scope>
    <source>
        <strain evidence="2">SOV1</strain>
    </source>
</reference>
<dbReference type="EMBL" id="MK072489">
    <property type="protein sequence ID" value="AYV85874.1"/>
    <property type="molecule type" value="Genomic_DNA"/>
</dbReference>
<dbReference type="Pfam" id="PF03496">
    <property type="entry name" value="ADPrib_exo_Tox"/>
    <property type="match status" value="1"/>
</dbReference>
<feature type="domain" description="ADP ribosyltransferase" evidence="1">
    <location>
        <begin position="189"/>
        <end position="358"/>
    </location>
</feature>
<dbReference type="InterPro" id="IPR003540">
    <property type="entry name" value="ADP-ribosyltransferase"/>
</dbReference>
<sequence>MTLRPYSKVSAFGYNGYLELIIIQKIREDAYICTEEKDTLTLLILFKKAEKNKWYIVCNLGKFKCTSEFYQVFIKETENMKSTRPDLNLAIFNKTFVHPSFDSYERLKRDLLSPYINIKTNNLVEVFDEIIAVSGDSTDGDNPFAYDMLKYASMSLKRMLYNRNLNTQFNVMDEFLRTYPDVEYIREQLVFSLNTTMEERYYLRIYSYKGDNVINSYIRNNEVLTQGTIDYINQNDEVFPINVHNANYKTMELFVKEFYRILKSLFSRAPPNNREFMVYRGSKTKDHFAGTVDNIYSDKGFVSTSIDLDVAMKFSQDKYVSFIHIPVGARVIFNCIYTVFPEELEVVLNDSTYYLVTKEFQPLQYISENMSYVESDINKYKFLIETNELIVLNN</sequence>
<protein>
    <recommendedName>
        <fullName evidence="1">ADP ribosyltransferase domain-containing protein</fullName>
    </recommendedName>
</protein>
<accession>A0A3G5AH01</accession>
<dbReference type="PROSITE" id="PS51996">
    <property type="entry name" value="TR_MART"/>
    <property type="match status" value="1"/>
</dbReference>
<gene>
    <name evidence="2" type="ORF">Solivirus1_31</name>
</gene>
<proteinExistence type="predicted"/>